<reference evidence="1 2" key="1">
    <citation type="journal article" date="2017" name="G3 (Bethesda)">
        <title>The Physical Genome Mapping of Anopheles albimanus Corrected Scaffold Misassemblies and Identified Interarm Rearrangements in Genus Anopheles.</title>
        <authorList>
            <person name="Artemov G.N."/>
            <person name="Peery A.N."/>
            <person name="Jiang X."/>
            <person name="Tu Z."/>
            <person name="Stegniy V.N."/>
            <person name="Sharakhova M.V."/>
            <person name="Sharakhov I.V."/>
        </authorList>
    </citation>
    <scope>NUCLEOTIDE SEQUENCE [LARGE SCALE GENOMIC DNA]</scope>
    <source>
        <strain evidence="1 2">ALBI9_A</strain>
    </source>
</reference>
<evidence type="ECO:0000313" key="1">
    <source>
        <dbReference type="EnsemblMetazoa" id="AALB014030-PA"/>
    </source>
</evidence>
<protein>
    <submittedName>
        <fullName evidence="1">Uncharacterized protein</fullName>
    </submittedName>
</protein>
<dbReference type="EnsemblMetazoa" id="AALB014030-RA">
    <property type="protein sequence ID" value="AALB014030-PA"/>
    <property type="gene ID" value="AALB014030"/>
</dbReference>
<evidence type="ECO:0000313" key="2">
    <source>
        <dbReference type="Proteomes" id="UP000069272"/>
    </source>
</evidence>
<dbReference type="Proteomes" id="UP000069272">
    <property type="component" value="Chromosome 2L"/>
</dbReference>
<proteinExistence type="predicted"/>
<organism evidence="1 2">
    <name type="scientific">Anopheles albimanus</name>
    <name type="common">New world malaria mosquito</name>
    <dbReference type="NCBI Taxonomy" id="7167"/>
    <lineage>
        <taxon>Eukaryota</taxon>
        <taxon>Metazoa</taxon>
        <taxon>Ecdysozoa</taxon>
        <taxon>Arthropoda</taxon>
        <taxon>Hexapoda</taxon>
        <taxon>Insecta</taxon>
        <taxon>Pterygota</taxon>
        <taxon>Neoptera</taxon>
        <taxon>Endopterygota</taxon>
        <taxon>Diptera</taxon>
        <taxon>Nematocera</taxon>
        <taxon>Culicoidea</taxon>
        <taxon>Culicidae</taxon>
        <taxon>Anophelinae</taxon>
        <taxon>Anopheles</taxon>
    </lineage>
</organism>
<sequence>MHAHTNEKCRKCVPREKRREQEGEEARGRCETVEFGELRCYCFLTLAKQNLSRTCPPEDL</sequence>
<dbReference type="AlphaFoldDB" id="A0A182FWI5"/>
<reference evidence="1" key="2">
    <citation type="submission" date="2022-08" db="UniProtKB">
        <authorList>
            <consortium name="EnsemblMetazoa"/>
        </authorList>
    </citation>
    <scope>IDENTIFICATION</scope>
    <source>
        <strain evidence="1">STECLA/ALBI9_A</strain>
    </source>
</reference>
<name>A0A182FWI5_ANOAL</name>
<accession>A0A182FWI5</accession>
<dbReference type="VEuPathDB" id="VectorBase:AALB014030"/>
<keyword evidence="2" id="KW-1185">Reference proteome</keyword>